<accession>A0ABW5LKT3</accession>
<feature type="domain" description="EF-hand" evidence="3">
    <location>
        <begin position="622"/>
        <end position="657"/>
    </location>
</feature>
<dbReference type="RefSeq" id="WP_378295289.1">
    <property type="nucleotide sequence ID" value="NZ_JBHULE010000035.1"/>
</dbReference>
<dbReference type="InterPro" id="IPR026444">
    <property type="entry name" value="Secre_tail"/>
</dbReference>
<evidence type="ECO:0000256" key="1">
    <source>
        <dbReference type="ARBA" id="ARBA00022729"/>
    </source>
</evidence>
<organism evidence="4 5">
    <name type="scientific">Aquimarina rubra</name>
    <dbReference type="NCBI Taxonomy" id="1920033"/>
    <lineage>
        <taxon>Bacteria</taxon>
        <taxon>Pseudomonadati</taxon>
        <taxon>Bacteroidota</taxon>
        <taxon>Flavobacteriia</taxon>
        <taxon>Flavobacteriales</taxon>
        <taxon>Flavobacteriaceae</taxon>
        <taxon>Aquimarina</taxon>
    </lineage>
</organism>
<dbReference type="PROSITE" id="PS00018">
    <property type="entry name" value="EF_HAND_1"/>
    <property type="match status" value="1"/>
</dbReference>
<dbReference type="InterPro" id="IPR002048">
    <property type="entry name" value="EF_hand_dom"/>
</dbReference>
<dbReference type="Pfam" id="PF18962">
    <property type="entry name" value="Por_Secre_tail"/>
    <property type="match status" value="1"/>
</dbReference>
<dbReference type="Pfam" id="PF24249">
    <property type="entry name" value="DUF7452"/>
    <property type="match status" value="2"/>
</dbReference>
<gene>
    <name evidence="4" type="ORF">ACFSR1_22555</name>
</gene>
<evidence type="ECO:0000256" key="2">
    <source>
        <dbReference type="SAM" id="Phobius"/>
    </source>
</evidence>
<feature type="transmembrane region" description="Helical" evidence="2">
    <location>
        <begin position="12"/>
        <end position="31"/>
    </location>
</feature>
<keyword evidence="2" id="KW-0472">Membrane</keyword>
<dbReference type="PROSITE" id="PS50222">
    <property type="entry name" value="EF_HAND_2"/>
    <property type="match status" value="1"/>
</dbReference>
<keyword evidence="5" id="KW-1185">Reference proteome</keyword>
<dbReference type="Proteomes" id="UP001597319">
    <property type="component" value="Unassembled WGS sequence"/>
</dbReference>
<dbReference type="EMBL" id="JBHULE010000035">
    <property type="protein sequence ID" value="MFD2565478.1"/>
    <property type="molecule type" value="Genomic_DNA"/>
</dbReference>
<name>A0ABW5LKT3_9FLAO</name>
<proteinExistence type="predicted"/>
<evidence type="ECO:0000259" key="3">
    <source>
        <dbReference type="PROSITE" id="PS50222"/>
    </source>
</evidence>
<evidence type="ECO:0000313" key="5">
    <source>
        <dbReference type="Proteomes" id="UP001597319"/>
    </source>
</evidence>
<dbReference type="InterPro" id="IPR055875">
    <property type="entry name" value="DUF7452"/>
</dbReference>
<keyword evidence="1" id="KW-0732">Signal</keyword>
<dbReference type="InterPro" id="IPR018247">
    <property type="entry name" value="EF_Hand_1_Ca_BS"/>
</dbReference>
<comment type="caution">
    <text evidence="4">The sequence shown here is derived from an EMBL/GenBank/DDBJ whole genome shotgun (WGS) entry which is preliminary data.</text>
</comment>
<evidence type="ECO:0000313" key="4">
    <source>
        <dbReference type="EMBL" id="MFD2565478.1"/>
    </source>
</evidence>
<dbReference type="NCBIfam" id="TIGR04183">
    <property type="entry name" value="Por_Secre_tail"/>
    <property type="match status" value="1"/>
</dbReference>
<protein>
    <submittedName>
        <fullName evidence="4">T9SS type A sorting domain-containing protein</fullName>
    </submittedName>
</protein>
<reference evidence="5" key="1">
    <citation type="journal article" date="2019" name="Int. J. Syst. Evol. Microbiol.">
        <title>The Global Catalogue of Microorganisms (GCM) 10K type strain sequencing project: providing services to taxonomists for standard genome sequencing and annotation.</title>
        <authorList>
            <consortium name="The Broad Institute Genomics Platform"/>
            <consortium name="The Broad Institute Genome Sequencing Center for Infectious Disease"/>
            <person name="Wu L."/>
            <person name="Ma J."/>
        </authorList>
    </citation>
    <scope>NUCLEOTIDE SEQUENCE [LARGE SCALE GENOMIC DNA]</scope>
    <source>
        <strain evidence="5">KCTC 52274</strain>
    </source>
</reference>
<keyword evidence="2" id="KW-0812">Transmembrane</keyword>
<sequence>MKNWSSPFTSYVRIVSLNTILALFFGVLAYAQSSTFKHKATATNTSGYITTIDNPRTNNRPGAILFVTHDYASGQYNSSPVGVYYYGGKWRIFNQNRATMSVNTTFNVLTQTSADARVFIHSATSSNTNSHITTIDHPATNNNSSAKIILTQFWTSTYNPHSVGVYYYGGKWHIFNQDFVAMPVGAKFNIIVDHSKSFTHTASSNSTSHITTLNDFDTNNRPNSFVFTTNNWGTSGPYNAHEVGVWYNGGRWKLYNEDRTTIPSNAKFNVIAFDLSAPNISGYYTCNDGGHYYIRQTGQDIYWFGEHPNGGWANVFKGRVNGYQITGQFYDVPKGRAQGSGTLTLAINATGTSISKTGGSGFGGSLWSKTTRPTNLLSSRPAGFHSINNQNVLNGKWRGNDNGSYYIRQVGNTVIWFGERNYNSGIPGWANVAVGTRTGNMIQLNWIDVPKGNARGQGTLTLFVRNKNEITRSAVTGGFGGSNWKRGAEEVPSSILSEFGYGTMRVNGKQARGSRPLLVIRNQYSDMRFHNPHTVSYYDTMFFGSGTGSSNPSVREYFKENSYGNFTFHKAGIVTVTMEDNPSTSINESLLNCSGRRMLNGNSLCPGVSGRWEDDIPKMIELAATRARFDFSRYDTNGDKTITADELQIVIIGADIPISGTTATHPVSFADSGANRWSGNADFSGGYKYRGSVAICGEGTGFATLVHEISHSLGTKDLYGAGFRLNQRSTIMSGTITSREDDKWSINMDSYHKMRLGWVQPRVYQISEGGGSMVVNANTLGGNALTDAKRPVILYDPAKGTSEYFMLEARLTASSTSWGFDNLLSGNGIKVWRVKTKSNHLPKDNRIILRGPNSTIESRRSGDDINITNASGLLWEIHNGQNDSRNTSLRGDDIEGHDFHLYTLSPDTPLPGRGRSWLQTDGNNTGMIWSSGNNSKLKLSSYDSSGSPGFHIVDWILDPSIPTRSSIEAITSKNSDREKISIPTYMGACHIDYRNRENTMHIAQTPQLDFETIAKNSNQLISNIPNPFTDQTVITIQLAPGFVSGSIQITDVTGKAIQKISLQKDQKQINFRKGTLKAGVYFYSLVVNGQLIKTNKMIIGN</sequence>
<keyword evidence="2" id="KW-1133">Transmembrane helix</keyword>